<dbReference type="EMBL" id="JBFOLK010000011">
    <property type="protein sequence ID" value="KAL2475337.1"/>
    <property type="molecule type" value="Genomic_DNA"/>
</dbReference>
<name>A0ABD1QGK5_9LAMI</name>
<organism evidence="2 3">
    <name type="scientific">Abeliophyllum distichum</name>
    <dbReference type="NCBI Taxonomy" id="126358"/>
    <lineage>
        <taxon>Eukaryota</taxon>
        <taxon>Viridiplantae</taxon>
        <taxon>Streptophyta</taxon>
        <taxon>Embryophyta</taxon>
        <taxon>Tracheophyta</taxon>
        <taxon>Spermatophyta</taxon>
        <taxon>Magnoliopsida</taxon>
        <taxon>eudicotyledons</taxon>
        <taxon>Gunneridae</taxon>
        <taxon>Pentapetalae</taxon>
        <taxon>asterids</taxon>
        <taxon>lamiids</taxon>
        <taxon>Lamiales</taxon>
        <taxon>Oleaceae</taxon>
        <taxon>Forsythieae</taxon>
        <taxon>Abeliophyllum</taxon>
    </lineage>
</organism>
<keyword evidence="3" id="KW-1185">Reference proteome</keyword>
<protein>
    <submittedName>
        <fullName evidence="2">Uncharacterized protein</fullName>
    </submittedName>
</protein>
<comment type="caution">
    <text evidence="2">The sequence shown here is derived from an EMBL/GenBank/DDBJ whole genome shotgun (WGS) entry which is preliminary data.</text>
</comment>
<reference evidence="3" key="1">
    <citation type="submission" date="2024-07" db="EMBL/GenBank/DDBJ databases">
        <title>Two chromosome-level genome assemblies of Korean endemic species Abeliophyllum distichum and Forsythia ovata (Oleaceae).</title>
        <authorList>
            <person name="Jang H."/>
        </authorList>
    </citation>
    <scope>NUCLEOTIDE SEQUENCE [LARGE SCALE GENOMIC DNA]</scope>
</reference>
<dbReference type="AlphaFoldDB" id="A0ABD1QGK5"/>
<proteinExistence type="predicted"/>
<accession>A0ABD1QGK5</accession>
<feature type="compositionally biased region" description="Basic and acidic residues" evidence="1">
    <location>
        <begin position="158"/>
        <end position="171"/>
    </location>
</feature>
<dbReference type="Proteomes" id="UP001604336">
    <property type="component" value="Unassembled WGS sequence"/>
</dbReference>
<evidence type="ECO:0000256" key="1">
    <source>
        <dbReference type="SAM" id="MobiDB-lite"/>
    </source>
</evidence>
<sequence length="204" mass="22899">MSPSFSYKSSEIRQDTCTKSIATRMPNKMAPDVAADIASSESLSFAGLVCIQDQHPPNQLRKSLPIPLPKLAAKMQKNEPEFEFGCAKSSSTIGSLINDFSADKSFSDVQVLPQVTVQADQSQVSKHIDLETMLSPIQSHRRRSDVNQSKFRNSSRKQITEVKKKTNEKRTSRQSFSQRFFQSFATPCRDCRAVQPEQSLKEHA</sequence>
<feature type="region of interest" description="Disordered" evidence="1">
    <location>
        <begin position="138"/>
        <end position="175"/>
    </location>
</feature>
<evidence type="ECO:0000313" key="3">
    <source>
        <dbReference type="Proteomes" id="UP001604336"/>
    </source>
</evidence>
<gene>
    <name evidence="2" type="ORF">Adt_36073</name>
</gene>
<evidence type="ECO:0000313" key="2">
    <source>
        <dbReference type="EMBL" id="KAL2475337.1"/>
    </source>
</evidence>